<comment type="caution">
    <text evidence="1">The sequence shown here is derived from an EMBL/GenBank/DDBJ whole genome shotgun (WGS) entry which is preliminary data.</text>
</comment>
<proteinExistence type="predicted"/>
<gene>
    <name evidence="1" type="ORF">AV654_12245</name>
</gene>
<evidence type="ECO:0000313" key="1">
    <source>
        <dbReference type="EMBL" id="KZE80700.1"/>
    </source>
</evidence>
<keyword evidence="2" id="KW-1185">Reference proteome</keyword>
<dbReference type="Proteomes" id="UP000076563">
    <property type="component" value="Unassembled WGS sequence"/>
</dbReference>
<dbReference type="AlphaFoldDB" id="A0A163YZX8"/>
<evidence type="ECO:0000313" key="2">
    <source>
        <dbReference type="Proteomes" id="UP000076563"/>
    </source>
</evidence>
<sequence length="67" mass="7738">MVWLFVEELNKLLEYLRKLEHIWSDEAKNPKDESGKMYAIGVSNGFRHAAIALNSIVKSYGKIQSNR</sequence>
<name>A0A163YZX8_9BACL</name>
<protein>
    <submittedName>
        <fullName evidence="1">Uncharacterized protein</fullName>
    </submittedName>
</protein>
<organism evidence="1 2">
    <name type="scientific">Paenibacillus elgii</name>
    <dbReference type="NCBI Taxonomy" id="189691"/>
    <lineage>
        <taxon>Bacteria</taxon>
        <taxon>Bacillati</taxon>
        <taxon>Bacillota</taxon>
        <taxon>Bacilli</taxon>
        <taxon>Bacillales</taxon>
        <taxon>Paenibacillaceae</taxon>
        <taxon>Paenibacillus</taxon>
    </lineage>
</organism>
<dbReference type="EMBL" id="LQRA01000047">
    <property type="protein sequence ID" value="KZE80700.1"/>
    <property type="molecule type" value="Genomic_DNA"/>
</dbReference>
<accession>A0A163YZX8</accession>
<reference evidence="2" key="1">
    <citation type="submission" date="2016-01" db="EMBL/GenBank/DDBJ databases">
        <title>Draft genome of Chromobacterium sp. F49.</title>
        <authorList>
            <person name="Hong K.W."/>
        </authorList>
    </citation>
    <scope>NUCLEOTIDE SEQUENCE [LARGE SCALE GENOMIC DNA]</scope>
    <source>
        <strain evidence="2">M63</strain>
    </source>
</reference>